<proteinExistence type="predicted"/>
<accession>A0AAF0I3T2</accession>
<dbReference type="KEGG" id="slom:PXH66_10295"/>
<dbReference type="EMBL" id="CP119075">
    <property type="protein sequence ID" value="WED67242.1"/>
    <property type="molecule type" value="Genomic_DNA"/>
</dbReference>
<dbReference type="AlphaFoldDB" id="A0AAF0I3T2"/>
<organism evidence="1 2">
    <name type="scientific">Synoicihabitans lomoniglobus</name>
    <dbReference type="NCBI Taxonomy" id="2909285"/>
    <lineage>
        <taxon>Bacteria</taxon>
        <taxon>Pseudomonadati</taxon>
        <taxon>Verrucomicrobiota</taxon>
        <taxon>Opitutia</taxon>
        <taxon>Opitutales</taxon>
        <taxon>Opitutaceae</taxon>
        <taxon>Synoicihabitans</taxon>
    </lineage>
</organism>
<evidence type="ECO:0000313" key="1">
    <source>
        <dbReference type="EMBL" id="WED67242.1"/>
    </source>
</evidence>
<gene>
    <name evidence="1" type="ORF">PXH66_10295</name>
</gene>
<sequence>MSKPAAGTIGVETGQALWYVVSGSNSRKRWALSETATKFCEILEE</sequence>
<evidence type="ECO:0000313" key="2">
    <source>
        <dbReference type="Proteomes" id="UP001218638"/>
    </source>
</evidence>
<reference evidence="1" key="1">
    <citation type="submission" date="2023-03" db="EMBL/GenBank/DDBJ databases">
        <title>Lomoglobus Profundus gen. nov., sp. nov., a novel member of the phylum Verrucomicrobia, isolated from deep-marine sediment of South China Sea.</title>
        <authorList>
            <person name="Ahmad T."/>
            <person name="Ishaq S.E."/>
            <person name="Wang F."/>
        </authorList>
    </citation>
    <scope>NUCLEOTIDE SEQUENCE</scope>
    <source>
        <strain evidence="1">LMO-M01</strain>
    </source>
</reference>
<dbReference type="Proteomes" id="UP001218638">
    <property type="component" value="Chromosome"/>
</dbReference>
<protein>
    <submittedName>
        <fullName evidence="1">Uncharacterized protein</fullName>
    </submittedName>
</protein>
<keyword evidence="2" id="KW-1185">Reference proteome</keyword>
<name>A0AAF0I3T2_9BACT</name>
<dbReference type="RefSeq" id="WP_330931505.1">
    <property type="nucleotide sequence ID" value="NZ_CP119075.1"/>
</dbReference>